<dbReference type="EMBL" id="CP147404">
    <property type="protein sequence ID" value="WXB94501.1"/>
    <property type="molecule type" value="Genomic_DNA"/>
</dbReference>
<evidence type="ECO:0000313" key="1">
    <source>
        <dbReference type="EMBL" id="WXB94501.1"/>
    </source>
</evidence>
<organism evidence="1 2">
    <name type="scientific">Bacillus kandeliae</name>
    <dbReference type="NCBI Taxonomy" id="3129297"/>
    <lineage>
        <taxon>Bacteria</taxon>
        <taxon>Bacillati</taxon>
        <taxon>Bacillota</taxon>
        <taxon>Bacilli</taxon>
        <taxon>Bacillales</taxon>
        <taxon>Bacillaceae</taxon>
        <taxon>Bacillus</taxon>
    </lineage>
</organism>
<sequence length="67" mass="7791">MEKQKETTPAETEVENKVLQERIEQVSLLYVDFLEKAIKKPSAVNFNVLQTINDSIRILHHLKKINS</sequence>
<keyword evidence="2" id="KW-1185">Reference proteome</keyword>
<reference evidence="1 2" key="1">
    <citation type="submission" date="2024-02" db="EMBL/GenBank/DDBJ databases">
        <title>Seven novel Bacillus-like species.</title>
        <authorList>
            <person name="Liu G."/>
        </authorList>
    </citation>
    <scope>NUCLEOTIDE SEQUENCE [LARGE SCALE GENOMIC DNA]</scope>
    <source>
        <strain evidence="1 2">FJAT-52991</strain>
    </source>
</reference>
<evidence type="ECO:0000313" key="2">
    <source>
        <dbReference type="Proteomes" id="UP001387364"/>
    </source>
</evidence>
<protein>
    <submittedName>
        <fullName evidence="1">Uncharacterized protein</fullName>
    </submittedName>
</protein>
<gene>
    <name evidence="1" type="ORF">WDJ61_07700</name>
</gene>
<dbReference type="Proteomes" id="UP001387364">
    <property type="component" value="Chromosome"/>
</dbReference>
<proteinExistence type="predicted"/>
<accession>A0ABZ2NB17</accession>
<name>A0ABZ2NB17_9BACI</name>
<dbReference type="RefSeq" id="WP_338754236.1">
    <property type="nucleotide sequence ID" value="NZ_CP147404.1"/>
</dbReference>